<dbReference type="OrthoDB" id="1113830at2"/>
<evidence type="ECO:0000256" key="1">
    <source>
        <dbReference type="ARBA" id="ARBA00005189"/>
    </source>
</evidence>
<dbReference type="SUPFAM" id="SSF55729">
    <property type="entry name" value="Acyl-CoA N-acyltransferases (Nat)"/>
    <property type="match status" value="1"/>
</dbReference>
<sequence length="315" mass="36995">MKESKELRDIIPPVERELIEDELTSERFVRNTNKGGNEIYILNHHNSPHTMREIGRLREISFRRAGGGTGHEIDMDEHDTTDRCYEQLIVYSPEDREIVGGYRFITGERSYNEKTHEYELSTAHYFNFSEEMKRDYLPYSIELGRSWVQPEYQPSVNPRKGVFALANIWDGLGALIVNYPEIKYFFGKVTMYTSYHKEARDILLGFMAHYFPDKSKLCTPKPELFTGYNDQLFYEYFEKDVPFNEGFKLLHKLLKDRGEWIPPLINIYMNLSSTMMTFGTAFNPDFGEVEETGLLVTISDIHQEVIDRHVSDYKK</sequence>
<dbReference type="GO" id="GO:0016746">
    <property type="term" value="F:acyltransferase activity"/>
    <property type="evidence" value="ECO:0007669"/>
    <property type="project" value="UniProtKB-KW"/>
</dbReference>
<evidence type="ECO:0000256" key="3">
    <source>
        <dbReference type="ARBA" id="ARBA00022679"/>
    </source>
</evidence>
<protein>
    <submittedName>
        <fullName evidence="6">Putative hemolysin</fullName>
    </submittedName>
</protein>
<keyword evidence="5" id="KW-0012">Acyltransferase</keyword>
<evidence type="ECO:0000313" key="6">
    <source>
        <dbReference type="EMBL" id="SEW21287.1"/>
    </source>
</evidence>
<evidence type="ECO:0000256" key="5">
    <source>
        <dbReference type="ARBA" id="ARBA00023315"/>
    </source>
</evidence>
<accession>A0A1I0Q3B8</accession>
<dbReference type="AlphaFoldDB" id="A0A1I0Q3B8"/>
<evidence type="ECO:0000256" key="4">
    <source>
        <dbReference type="ARBA" id="ARBA00023098"/>
    </source>
</evidence>
<keyword evidence="3" id="KW-0808">Transferase</keyword>
<dbReference type="STRING" id="1267423.SAMN05216290_1964"/>
<dbReference type="InterPro" id="IPR052351">
    <property type="entry name" value="Ornithine_N-alpha-AT"/>
</dbReference>
<organism evidence="6 7">
    <name type="scientific">Roseivirga pacifica</name>
    <dbReference type="NCBI Taxonomy" id="1267423"/>
    <lineage>
        <taxon>Bacteria</taxon>
        <taxon>Pseudomonadati</taxon>
        <taxon>Bacteroidota</taxon>
        <taxon>Cytophagia</taxon>
        <taxon>Cytophagales</taxon>
        <taxon>Roseivirgaceae</taxon>
        <taxon>Roseivirga</taxon>
    </lineage>
</organism>
<evidence type="ECO:0000313" key="7">
    <source>
        <dbReference type="Proteomes" id="UP000199437"/>
    </source>
</evidence>
<proteinExistence type="predicted"/>
<evidence type="ECO:0000256" key="2">
    <source>
        <dbReference type="ARBA" id="ARBA00022516"/>
    </source>
</evidence>
<dbReference type="GeneID" id="99986681"/>
<dbReference type="Proteomes" id="UP000199437">
    <property type="component" value="Unassembled WGS sequence"/>
</dbReference>
<keyword evidence="7" id="KW-1185">Reference proteome</keyword>
<reference evidence="7" key="1">
    <citation type="submission" date="2016-10" db="EMBL/GenBank/DDBJ databases">
        <authorList>
            <person name="Varghese N."/>
            <person name="Submissions S."/>
        </authorList>
    </citation>
    <scope>NUCLEOTIDE SEQUENCE [LARGE SCALE GENOMIC DNA]</scope>
    <source>
        <strain evidence="7">CGMCC 1.12402</strain>
    </source>
</reference>
<dbReference type="EMBL" id="FOIR01000002">
    <property type="protein sequence ID" value="SEW21287.1"/>
    <property type="molecule type" value="Genomic_DNA"/>
</dbReference>
<keyword evidence="4" id="KW-0443">Lipid metabolism</keyword>
<dbReference type="GO" id="GO:0006629">
    <property type="term" value="P:lipid metabolic process"/>
    <property type="evidence" value="ECO:0007669"/>
    <property type="project" value="UniProtKB-KW"/>
</dbReference>
<dbReference type="Pfam" id="PF13444">
    <property type="entry name" value="Acetyltransf_5"/>
    <property type="match status" value="1"/>
</dbReference>
<keyword evidence="2" id="KW-0444">Lipid biosynthesis</keyword>
<dbReference type="InterPro" id="IPR016181">
    <property type="entry name" value="Acyl_CoA_acyltransferase"/>
</dbReference>
<dbReference type="RefSeq" id="WP_090258408.1">
    <property type="nucleotide sequence ID" value="NZ_FOIR01000002.1"/>
</dbReference>
<dbReference type="PANTHER" id="PTHR37323:SF1">
    <property type="entry name" value="L-ORNITHINE N(ALPHA)-ACYLTRANSFERASE"/>
    <property type="match status" value="1"/>
</dbReference>
<gene>
    <name evidence="6" type="ORF">SAMN05216290_1964</name>
</gene>
<comment type="pathway">
    <text evidence="1">Lipid metabolism.</text>
</comment>
<dbReference type="PANTHER" id="PTHR37323">
    <property type="entry name" value="GCN5-RELATED N-ACETYLTRANSFERASE"/>
    <property type="match status" value="1"/>
</dbReference>
<name>A0A1I0Q3B8_9BACT</name>